<evidence type="ECO:0000313" key="2">
    <source>
        <dbReference type="Proteomes" id="UP000250235"/>
    </source>
</evidence>
<gene>
    <name evidence="1" type="ORF">F511_36797</name>
</gene>
<dbReference type="AlphaFoldDB" id="A0A2Z7D674"/>
<evidence type="ECO:0000313" key="1">
    <source>
        <dbReference type="EMBL" id="KZV54983.1"/>
    </source>
</evidence>
<dbReference type="EMBL" id="KQ989046">
    <property type="protein sequence ID" value="KZV54983.1"/>
    <property type="molecule type" value="Genomic_DNA"/>
</dbReference>
<organism evidence="1 2">
    <name type="scientific">Dorcoceras hygrometricum</name>
    <dbReference type="NCBI Taxonomy" id="472368"/>
    <lineage>
        <taxon>Eukaryota</taxon>
        <taxon>Viridiplantae</taxon>
        <taxon>Streptophyta</taxon>
        <taxon>Embryophyta</taxon>
        <taxon>Tracheophyta</taxon>
        <taxon>Spermatophyta</taxon>
        <taxon>Magnoliopsida</taxon>
        <taxon>eudicotyledons</taxon>
        <taxon>Gunneridae</taxon>
        <taxon>Pentapetalae</taxon>
        <taxon>asterids</taxon>
        <taxon>lamiids</taxon>
        <taxon>Lamiales</taxon>
        <taxon>Gesneriaceae</taxon>
        <taxon>Didymocarpoideae</taxon>
        <taxon>Trichosporeae</taxon>
        <taxon>Loxocarpinae</taxon>
        <taxon>Dorcoceras</taxon>
    </lineage>
</organism>
<keyword evidence="2" id="KW-1185">Reference proteome</keyword>
<dbReference type="Proteomes" id="UP000250235">
    <property type="component" value="Unassembled WGS sequence"/>
</dbReference>
<accession>A0A2Z7D674</accession>
<proteinExistence type="predicted"/>
<reference evidence="1 2" key="1">
    <citation type="journal article" date="2015" name="Proc. Natl. Acad. Sci. U.S.A.">
        <title>The resurrection genome of Boea hygrometrica: A blueprint for survival of dehydration.</title>
        <authorList>
            <person name="Xiao L."/>
            <person name="Yang G."/>
            <person name="Zhang L."/>
            <person name="Yang X."/>
            <person name="Zhao S."/>
            <person name="Ji Z."/>
            <person name="Zhou Q."/>
            <person name="Hu M."/>
            <person name="Wang Y."/>
            <person name="Chen M."/>
            <person name="Xu Y."/>
            <person name="Jin H."/>
            <person name="Xiao X."/>
            <person name="Hu G."/>
            <person name="Bao F."/>
            <person name="Hu Y."/>
            <person name="Wan P."/>
            <person name="Li L."/>
            <person name="Deng X."/>
            <person name="Kuang T."/>
            <person name="Xiang C."/>
            <person name="Zhu J.K."/>
            <person name="Oliver M.J."/>
            <person name="He Y."/>
        </authorList>
    </citation>
    <scope>NUCLEOTIDE SEQUENCE [LARGE SCALE GENOMIC DNA]</scope>
    <source>
        <strain evidence="2">cv. XS01</strain>
    </source>
</reference>
<protein>
    <submittedName>
        <fullName evidence="1">Uncharacterized protein</fullName>
    </submittedName>
</protein>
<name>A0A2Z7D674_9LAMI</name>
<sequence length="176" mass="19872">METSKVESTVRNQAKAKLNQLEQIAIISTVDESVDSRYSEAKKSRKLELERVGNQQMKRSEIDEATSYRKNNPVVAIQQMLFALITSRKIQSRATVDPVASIITFVYPVDMLLCYSSSRKDPDATKGFSRSAKQLKNESAAKQLAIYKSWMSTAERNSNVEIDKTLSTLKMERING</sequence>